<name>A0AAU9CLM4_9BACT</name>
<evidence type="ECO:0000259" key="1">
    <source>
        <dbReference type="Pfam" id="PF00903"/>
    </source>
</evidence>
<protein>
    <submittedName>
        <fullName evidence="2">VOC family protein</fullName>
    </submittedName>
</protein>
<dbReference type="RefSeq" id="WP_338393065.1">
    <property type="nucleotide sequence ID" value="NZ_AP025314.1"/>
</dbReference>
<dbReference type="InterPro" id="IPR029068">
    <property type="entry name" value="Glyas_Bleomycin-R_OHBP_Dase"/>
</dbReference>
<dbReference type="PANTHER" id="PTHR33990:SF1">
    <property type="entry name" value="PROTEIN YJDN"/>
    <property type="match status" value="1"/>
</dbReference>
<dbReference type="PANTHER" id="PTHR33990">
    <property type="entry name" value="PROTEIN YJDN-RELATED"/>
    <property type="match status" value="1"/>
</dbReference>
<gene>
    <name evidence="2" type="primary">phnB</name>
    <name evidence="2" type="ORF">FUAX_01890</name>
</gene>
<reference evidence="2 3" key="1">
    <citation type="submission" date="2021-12" db="EMBL/GenBank/DDBJ databases">
        <title>Genome sequencing of bacteria with rrn-lacking chromosome and rrn-plasmid.</title>
        <authorList>
            <person name="Anda M."/>
            <person name="Iwasaki W."/>
        </authorList>
    </citation>
    <scope>NUCLEOTIDE SEQUENCE [LARGE SCALE GENOMIC DNA]</scope>
    <source>
        <strain evidence="2 3">DSM 100852</strain>
    </source>
</reference>
<evidence type="ECO:0000313" key="3">
    <source>
        <dbReference type="Proteomes" id="UP001348817"/>
    </source>
</evidence>
<dbReference type="KEGG" id="fax:FUAX_01890"/>
<dbReference type="EMBL" id="AP025314">
    <property type="protein sequence ID" value="BDD07757.1"/>
    <property type="molecule type" value="Genomic_DNA"/>
</dbReference>
<evidence type="ECO:0000313" key="2">
    <source>
        <dbReference type="EMBL" id="BDD07757.1"/>
    </source>
</evidence>
<dbReference type="Pfam" id="PF00903">
    <property type="entry name" value="Glyoxalase"/>
    <property type="match status" value="1"/>
</dbReference>
<feature type="domain" description="Glyoxalase/fosfomycin resistance/dioxygenase" evidence="1">
    <location>
        <begin position="8"/>
        <end position="124"/>
    </location>
</feature>
<keyword evidence="3" id="KW-1185">Reference proteome</keyword>
<organism evidence="2 3">
    <name type="scientific">Fulvitalea axinellae</name>
    <dbReference type="NCBI Taxonomy" id="1182444"/>
    <lineage>
        <taxon>Bacteria</taxon>
        <taxon>Pseudomonadati</taxon>
        <taxon>Bacteroidota</taxon>
        <taxon>Cytophagia</taxon>
        <taxon>Cytophagales</taxon>
        <taxon>Persicobacteraceae</taxon>
        <taxon>Fulvitalea</taxon>
    </lineage>
</organism>
<dbReference type="SUPFAM" id="SSF54593">
    <property type="entry name" value="Glyoxalase/Bleomycin resistance protein/Dihydroxybiphenyl dioxygenase"/>
    <property type="match status" value="1"/>
</dbReference>
<dbReference type="Gene3D" id="3.10.180.10">
    <property type="entry name" value="2,3-Dihydroxybiphenyl 1,2-Dioxygenase, domain 1"/>
    <property type="match status" value="1"/>
</dbReference>
<proteinExistence type="predicted"/>
<dbReference type="InterPro" id="IPR004360">
    <property type="entry name" value="Glyas_Fos-R_dOase_dom"/>
</dbReference>
<sequence length="133" mass="14911">MQQMIPYLMVDGAEEAGKFYSEAFEGEILETHRAGDIPGFPSPDAIIHLSIQTKYGLIFLADSHPERTMKGNNTQIVFSMGSPEEVDSVVNSLREGAMVHMEPQNTFWGAYFATLTDKYGITWQMNCQLDQKA</sequence>
<dbReference type="AlphaFoldDB" id="A0AAU9CLM4"/>
<dbReference type="Proteomes" id="UP001348817">
    <property type="component" value="Chromosome"/>
</dbReference>
<accession>A0AAU9CLM4</accession>